<name>A0A7J6NTT7_PEROL</name>
<protein>
    <submittedName>
        <fullName evidence="2">Uncharacterized protein</fullName>
    </submittedName>
</protein>
<organism evidence="2 3">
    <name type="scientific">Perkinsus olseni</name>
    <name type="common">Perkinsus atlanticus</name>
    <dbReference type="NCBI Taxonomy" id="32597"/>
    <lineage>
        <taxon>Eukaryota</taxon>
        <taxon>Sar</taxon>
        <taxon>Alveolata</taxon>
        <taxon>Perkinsozoa</taxon>
        <taxon>Perkinsea</taxon>
        <taxon>Perkinsida</taxon>
        <taxon>Perkinsidae</taxon>
        <taxon>Perkinsus</taxon>
    </lineage>
</organism>
<comment type="caution">
    <text evidence="2">The sequence shown here is derived from an EMBL/GenBank/DDBJ whole genome shotgun (WGS) entry which is preliminary data.</text>
</comment>
<feature type="compositionally biased region" description="Basic and acidic residues" evidence="1">
    <location>
        <begin position="632"/>
        <end position="646"/>
    </location>
</feature>
<feature type="region of interest" description="Disordered" evidence="1">
    <location>
        <begin position="222"/>
        <end position="248"/>
    </location>
</feature>
<sequence length="780" mass="85436">MDPSHRDLAIRAADGGGDAVLLEALLEDIDIGSMAAGPVYFPHAPQALSPRAAWPEHDHEDLSVVEPLVSACREMEALEGQALATLWSDYEQPARARLEGWQERRDASAQRWADAKHSLRGGWQDEALLSAESSDAEDRQELPSSASAAGLEAACDDHHGVAIEEGGTTLEEPASLGGLLDGTQIWEALTDRIGEVLRMASEKGQALETEEADLDVEEGVLIPQDPPQSSCYSDSRPTGAKADTSQTISREDRPMTVVDVVRPALPSQGTEAVAPLPKEVPQSAWASSQARRRELSCMVQEDALVAAQASATEHERGRLTLEDTFALRYRQWQLYQQGRSLSSPTPTHHPRLLSPGGPAARAAARAWLQRQHAERVLMTIADDQSAAHRMEDRREVEGRRMLRAMHESRAYRIHLKALQRNRDAMVVEDSAGRERRESLWMAQEERPSSWWRSADRAVTVIARAVRETPGRGCTPSPTAADTLLDQIRRLAALRIQACWRGNRDRGYCVAALLGILRAVVVNDGGGVVDTVRLSWLPTAEGVLSCHVISSEDPGSLQRLSSTAKVSCPITNSKPEDIRYSSIGERYLHNPTVELGEVDLTDILRAEEGISSLFPDRPTLLVPYRTGEETDEPAGRKPNDPTRQHDTTEEEDNSYPLMECSRGTSPLLPDINSHRSTTSSRLDTTASSSRRSSTAEEIYSRAAASEQVVPLPPILPRGRSAVVAWRTPTPSVHQDALQAEEDAPAHPSLTGLVARRPSRIAGPGKDYTEATTDDQTVAPWR</sequence>
<evidence type="ECO:0000313" key="2">
    <source>
        <dbReference type="EMBL" id="KAF4687279.1"/>
    </source>
</evidence>
<proteinExistence type="predicted"/>
<feature type="region of interest" description="Disordered" evidence="1">
    <location>
        <begin position="732"/>
        <end position="780"/>
    </location>
</feature>
<feature type="region of interest" description="Disordered" evidence="1">
    <location>
        <begin position="623"/>
        <end position="703"/>
    </location>
</feature>
<evidence type="ECO:0000256" key="1">
    <source>
        <dbReference type="SAM" id="MobiDB-lite"/>
    </source>
</evidence>
<feature type="compositionally biased region" description="Polar residues" evidence="1">
    <location>
        <begin position="227"/>
        <end position="236"/>
    </location>
</feature>
<dbReference type="Proteomes" id="UP000541610">
    <property type="component" value="Unassembled WGS sequence"/>
</dbReference>
<feature type="compositionally biased region" description="Low complexity" evidence="1">
    <location>
        <begin position="673"/>
        <end position="691"/>
    </location>
</feature>
<dbReference type="EMBL" id="JABANP010000191">
    <property type="protein sequence ID" value="KAF4687279.1"/>
    <property type="molecule type" value="Genomic_DNA"/>
</dbReference>
<dbReference type="AlphaFoldDB" id="A0A7J6NTT7"/>
<accession>A0A7J6NTT7</accession>
<dbReference type="OrthoDB" id="10644510at2759"/>
<evidence type="ECO:0000313" key="3">
    <source>
        <dbReference type="Proteomes" id="UP000541610"/>
    </source>
</evidence>
<reference evidence="2 3" key="1">
    <citation type="submission" date="2020-04" db="EMBL/GenBank/DDBJ databases">
        <title>Perkinsus olseni comparative genomics.</title>
        <authorList>
            <person name="Bogema D.R."/>
        </authorList>
    </citation>
    <scope>NUCLEOTIDE SEQUENCE [LARGE SCALE GENOMIC DNA]</scope>
    <source>
        <strain evidence="2">00978-12</strain>
    </source>
</reference>
<gene>
    <name evidence="2" type="ORF">FOZ60_004153</name>
</gene>